<gene>
    <name evidence="2" type="ORF">BTM25_09370</name>
</gene>
<protein>
    <submittedName>
        <fullName evidence="2">tRNA 2'-O-methylase</fullName>
    </submittedName>
</protein>
<dbReference type="InterPro" id="IPR006674">
    <property type="entry name" value="HD_domain"/>
</dbReference>
<dbReference type="CDD" id="cd00077">
    <property type="entry name" value="HDc"/>
    <property type="match status" value="1"/>
</dbReference>
<proteinExistence type="predicted"/>
<dbReference type="Pfam" id="PF01966">
    <property type="entry name" value="HD"/>
    <property type="match status" value="1"/>
</dbReference>
<keyword evidence="3" id="KW-1185">Reference proteome</keyword>
<dbReference type="InterPro" id="IPR003607">
    <property type="entry name" value="HD/PDEase_dom"/>
</dbReference>
<dbReference type="NCBIfam" id="TIGR00277">
    <property type="entry name" value="HDIG"/>
    <property type="match status" value="1"/>
</dbReference>
<feature type="domain" description="HD" evidence="1">
    <location>
        <begin position="42"/>
        <end position="159"/>
    </location>
</feature>
<dbReference type="Proteomes" id="UP000242367">
    <property type="component" value="Unassembled WGS sequence"/>
</dbReference>
<sequence length="212" mass="23871">MATEQRPGLRYDRRMRVPDDDEIRALHQRHAPTPEAFDLVHTHCRIIWDVAAQLIARSALDVDADLVRAGCLLHDVGVYRLYDAEGRPDFGQYIRHGVLGHDLLREEGYPDALCRFCSHHTGVGLTRDDVLAQNLPLPVADYLAETPEEELVMYADKFHSKSTPPVFLTADTYAARIARFGPSKTESFKRMRQALGTPDLPPLAATYGYTLT</sequence>
<accession>A0A2P4UNC1</accession>
<name>A0A2P4UNC1_9ACTN</name>
<dbReference type="InterPro" id="IPR006675">
    <property type="entry name" value="HDIG_dom"/>
</dbReference>
<dbReference type="Gene3D" id="1.10.3210.10">
    <property type="entry name" value="Hypothetical protein af1432"/>
    <property type="match status" value="1"/>
</dbReference>
<keyword evidence="2" id="KW-0489">Methyltransferase</keyword>
<dbReference type="AlphaFoldDB" id="A0A2P4UNC1"/>
<reference evidence="2 3" key="1">
    <citation type="journal article" date="2017" name="Chemistry">
        <title>Isolation, Biosynthesis and Chemical Modifications of Rubterolones A-F: Rare Tropolone Alkaloids from Actinomadura sp. 5-2.</title>
        <authorList>
            <person name="Guo H."/>
            <person name="Benndorf R."/>
            <person name="Leichnitz D."/>
            <person name="Klassen J.L."/>
            <person name="Vollmers J."/>
            <person name="Gorls H."/>
            <person name="Steinacker M."/>
            <person name="Weigel C."/>
            <person name="Dahse H.M."/>
            <person name="Kaster A.K."/>
            <person name="de Beer Z.W."/>
            <person name="Poulsen M."/>
            <person name="Beemelmanns C."/>
        </authorList>
    </citation>
    <scope>NUCLEOTIDE SEQUENCE [LARGE SCALE GENOMIC DNA]</scope>
    <source>
        <strain evidence="2 3">5-2</strain>
    </source>
</reference>
<organism evidence="2 3">
    <name type="scientific">Actinomadura rubteroloni</name>
    <dbReference type="NCBI Taxonomy" id="1926885"/>
    <lineage>
        <taxon>Bacteria</taxon>
        <taxon>Bacillati</taxon>
        <taxon>Actinomycetota</taxon>
        <taxon>Actinomycetes</taxon>
        <taxon>Streptosporangiales</taxon>
        <taxon>Thermomonosporaceae</taxon>
        <taxon>Actinomadura</taxon>
    </lineage>
</organism>
<comment type="caution">
    <text evidence="2">The sequence shown here is derived from an EMBL/GenBank/DDBJ whole genome shotgun (WGS) entry which is preliminary data.</text>
</comment>
<keyword evidence="2" id="KW-0808">Transferase</keyword>
<dbReference type="GO" id="GO:0032259">
    <property type="term" value="P:methylation"/>
    <property type="evidence" value="ECO:0007669"/>
    <property type="project" value="UniProtKB-KW"/>
</dbReference>
<evidence type="ECO:0000259" key="1">
    <source>
        <dbReference type="Pfam" id="PF01966"/>
    </source>
</evidence>
<dbReference type="EMBL" id="MTBP01000001">
    <property type="protein sequence ID" value="POM26536.1"/>
    <property type="molecule type" value="Genomic_DNA"/>
</dbReference>
<dbReference type="SUPFAM" id="SSF109604">
    <property type="entry name" value="HD-domain/PDEase-like"/>
    <property type="match status" value="1"/>
</dbReference>
<dbReference type="GO" id="GO:0008168">
    <property type="term" value="F:methyltransferase activity"/>
    <property type="evidence" value="ECO:0007669"/>
    <property type="project" value="UniProtKB-KW"/>
</dbReference>
<evidence type="ECO:0000313" key="3">
    <source>
        <dbReference type="Proteomes" id="UP000242367"/>
    </source>
</evidence>
<evidence type="ECO:0000313" key="2">
    <source>
        <dbReference type="EMBL" id="POM26536.1"/>
    </source>
</evidence>